<dbReference type="GO" id="GO:0003964">
    <property type="term" value="F:RNA-directed DNA polymerase activity"/>
    <property type="evidence" value="ECO:0007669"/>
    <property type="project" value="UniProtKB-KW"/>
</dbReference>
<dbReference type="PANTHER" id="PTHR47510:SF3">
    <property type="entry name" value="ENDO_EXONUCLEASE_PHOSPHATASE DOMAIN-CONTAINING PROTEIN"/>
    <property type="match status" value="1"/>
</dbReference>
<gene>
    <name evidence="3" type="primary">pol_58</name>
    <name evidence="3" type="ORF">N1851_020289</name>
</gene>
<dbReference type="GO" id="GO:0016706">
    <property type="term" value="F:2-oxoglutarate-dependent dioxygenase activity"/>
    <property type="evidence" value="ECO:0007669"/>
    <property type="project" value="InterPro"/>
</dbReference>
<dbReference type="Pfam" id="PF00078">
    <property type="entry name" value="RVT_1"/>
    <property type="match status" value="1"/>
</dbReference>
<dbReference type="Proteomes" id="UP001174136">
    <property type="component" value="Unassembled WGS sequence"/>
</dbReference>
<dbReference type="Gene3D" id="3.60.10.10">
    <property type="entry name" value="Endonuclease/exonuclease/phosphatase"/>
    <property type="match status" value="1"/>
</dbReference>
<evidence type="ECO:0000259" key="2">
    <source>
        <dbReference type="PROSITE" id="PS50878"/>
    </source>
</evidence>
<dbReference type="SUPFAM" id="SSF56672">
    <property type="entry name" value="DNA/RNA polymerases"/>
    <property type="match status" value="1"/>
</dbReference>
<evidence type="ECO:0000313" key="4">
    <source>
        <dbReference type="Proteomes" id="UP001174136"/>
    </source>
</evidence>
<dbReference type="CDD" id="cd01650">
    <property type="entry name" value="RT_nLTR_like"/>
    <property type="match status" value="1"/>
</dbReference>
<dbReference type="AlphaFoldDB" id="A0AA47ML39"/>
<dbReference type="PROSITE" id="PS50878">
    <property type="entry name" value="RT_POL"/>
    <property type="match status" value="1"/>
</dbReference>
<dbReference type="InterPro" id="IPR043502">
    <property type="entry name" value="DNA/RNA_pol_sf"/>
</dbReference>
<sequence>MCGLCEKREPLQYGREFLLRFRSSGEGVVDSSAVPPAEIIRRDHTGGQGWSSKPTGVRKRGRRGGVRQRLKRLGHRRIPLPTIMLANVQSLRNKVDELQANVKFLEEYKNACLLAITETWLKDHDSQSDLRIDGFGEPVRLDRDPTVTGKSLGGGLALYVNRSWCGNVIVRESLCAPDIELLSVSLRPFYLPREFTQLFVTLVYIHPKANVDNAVRAITRTVLQLQALSPDAPNLIMGDFNNCKPGKHLGNFHQYVTCATRLNKCLDLCYGSIKGAYKSLRRASLGASDHNTVYLVPSYKSVLKRHKPERRLVPVWTEESIGRLQDCYACTDWDLFKNSCKTVDEITETVSDYVKFCEELCIHKKSISIFPNNKPWVSKSVKNTINKRNISFNIGDMDTYKELQKQVRKEIKLAKQQYKDRVENLFSTGSARPAWEGVKSLLGTQPHKSNISLNVMSDHDLANELNIYSDRFNVHDFSNELSAFMSATPVPDSTVTVHVDQERVQRVFQRVKERKSPGPDGIGGRVLRNCAEQLAGIFSFIFSWSLQTRSVPRLWKDSIIVPVPKNKCTKTLNDFRPVALTSLVMKSFERIVKDELMNTVQANLDPLQFAYRAGRGVDDAIITLINMIVAHLEEAKSFVRLLFIDFTSAFNCIQPHILAERLLNYNIDRSLIYWLMDFLTVRSQRVRANGVLSDVLFSSTGSPQGCVLSPLLFVLYTNACRSSHEKRHIVKFADDSVIVSLLSHDDPVPGPVVEDFIQWCKSSFLTINVSKTKEMTIDFRKSRPATVPLSINDQAVESVQQYKYLGTVIDDRLSFEHQIDAVCKKANQRMYFLRKLRNINMDLNSWKCFILVLSNLS</sequence>
<keyword evidence="3" id="KW-0548">Nucleotidyltransferase</keyword>
<keyword evidence="4" id="KW-1185">Reference proteome</keyword>
<feature type="domain" description="Reverse transcriptase" evidence="2">
    <location>
        <begin position="544"/>
        <end position="809"/>
    </location>
</feature>
<feature type="region of interest" description="Disordered" evidence="1">
    <location>
        <begin position="41"/>
        <end position="64"/>
    </location>
</feature>
<dbReference type="InterPro" id="IPR036691">
    <property type="entry name" value="Endo/exonu/phosph_ase_sf"/>
</dbReference>
<name>A0AA47ML39_MERPO</name>
<evidence type="ECO:0000313" key="3">
    <source>
        <dbReference type="EMBL" id="KAK0142022.1"/>
    </source>
</evidence>
<dbReference type="EMBL" id="JAOPHQ010003713">
    <property type="protein sequence ID" value="KAK0142022.1"/>
    <property type="molecule type" value="Genomic_DNA"/>
</dbReference>
<protein>
    <submittedName>
        <fullName evidence="3">RNA-directed DNA polymerase from mobile element jockey</fullName>
    </submittedName>
</protein>
<accession>A0AA47ML39</accession>
<dbReference type="Pfam" id="PF09004">
    <property type="entry name" value="ALKBH8_N"/>
    <property type="match status" value="1"/>
</dbReference>
<comment type="caution">
    <text evidence="3">The sequence shown here is derived from an EMBL/GenBank/DDBJ whole genome shotgun (WGS) entry which is preliminary data.</text>
</comment>
<keyword evidence="3" id="KW-0695">RNA-directed DNA polymerase</keyword>
<keyword evidence="3" id="KW-0808">Transferase</keyword>
<reference evidence="3" key="1">
    <citation type="journal article" date="2023" name="Front. Mar. Sci.">
        <title>A new Merluccius polli reference genome to investigate the effects of global change in West African waters.</title>
        <authorList>
            <person name="Mateo J.L."/>
            <person name="Blanco-Fernandez C."/>
            <person name="Garcia-Vazquez E."/>
            <person name="Machado-Schiaffino G."/>
        </authorList>
    </citation>
    <scope>NUCLEOTIDE SEQUENCE</scope>
    <source>
        <strain evidence="3">C29</strain>
        <tissue evidence="3">Fin</tissue>
    </source>
</reference>
<proteinExistence type="predicted"/>
<evidence type="ECO:0000256" key="1">
    <source>
        <dbReference type="SAM" id="MobiDB-lite"/>
    </source>
</evidence>
<dbReference type="GO" id="GO:0008168">
    <property type="term" value="F:methyltransferase activity"/>
    <property type="evidence" value="ECO:0007669"/>
    <property type="project" value="InterPro"/>
</dbReference>
<dbReference type="InterPro" id="IPR015095">
    <property type="entry name" value="AlkB_hom8_N"/>
</dbReference>
<dbReference type="PANTHER" id="PTHR47510">
    <property type="entry name" value="REVERSE TRANSCRIPTASE DOMAIN-CONTAINING PROTEIN"/>
    <property type="match status" value="1"/>
</dbReference>
<dbReference type="InterPro" id="IPR000477">
    <property type="entry name" value="RT_dom"/>
</dbReference>
<organism evidence="3 4">
    <name type="scientific">Merluccius polli</name>
    <name type="common">Benguela hake</name>
    <name type="synonym">Merluccius cadenati</name>
    <dbReference type="NCBI Taxonomy" id="89951"/>
    <lineage>
        <taxon>Eukaryota</taxon>
        <taxon>Metazoa</taxon>
        <taxon>Chordata</taxon>
        <taxon>Craniata</taxon>
        <taxon>Vertebrata</taxon>
        <taxon>Euteleostomi</taxon>
        <taxon>Actinopterygii</taxon>
        <taxon>Neopterygii</taxon>
        <taxon>Teleostei</taxon>
        <taxon>Neoteleostei</taxon>
        <taxon>Acanthomorphata</taxon>
        <taxon>Zeiogadaria</taxon>
        <taxon>Gadariae</taxon>
        <taxon>Gadiformes</taxon>
        <taxon>Gadoidei</taxon>
        <taxon>Merlucciidae</taxon>
        <taxon>Merluccius</taxon>
    </lineage>
</organism>
<dbReference type="SUPFAM" id="SSF56219">
    <property type="entry name" value="DNase I-like"/>
    <property type="match status" value="1"/>
</dbReference>